<gene>
    <name evidence="1" type="ORF">ITP53_11295</name>
</gene>
<dbReference type="AlphaFoldDB" id="A0A931F0G2"/>
<accession>A0A931F0G2</accession>
<protein>
    <submittedName>
        <fullName evidence="1">Uncharacterized protein</fullName>
    </submittedName>
</protein>
<proteinExistence type="predicted"/>
<evidence type="ECO:0000313" key="2">
    <source>
        <dbReference type="Proteomes" id="UP000605361"/>
    </source>
</evidence>
<sequence length="110" mass="11774">MAGRGIPRWLLDRMGHDVQIEPYMGSGAYGPVYAAPVTVRALVDGRRRLVRSAEGSEVVSETTLRVRLGVTCPPLSRVTLPDGTQAQAITTTTHDGGKLPVPSHLEIALT</sequence>
<evidence type="ECO:0000313" key="1">
    <source>
        <dbReference type="EMBL" id="MBF8186323.1"/>
    </source>
</evidence>
<comment type="caution">
    <text evidence="1">The sequence shown here is derived from an EMBL/GenBank/DDBJ whole genome shotgun (WGS) entry which is preliminary data.</text>
</comment>
<dbReference type="Proteomes" id="UP000605361">
    <property type="component" value="Unassembled WGS sequence"/>
</dbReference>
<keyword evidence="2" id="KW-1185">Reference proteome</keyword>
<reference evidence="1" key="1">
    <citation type="submission" date="2020-11" db="EMBL/GenBank/DDBJ databases">
        <title>Whole-genome analyses of Nonomuraea sp. K274.</title>
        <authorList>
            <person name="Veyisoglu A."/>
        </authorList>
    </citation>
    <scope>NUCLEOTIDE SEQUENCE</scope>
    <source>
        <strain evidence="1">K274</strain>
    </source>
</reference>
<dbReference type="EMBL" id="JADOGI010000026">
    <property type="protein sequence ID" value="MBF8186323.1"/>
    <property type="molecule type" value="Genomic_DNA"/>
</dbReference>
<organism evidence="1 2">
    <name type="scientific">Nonomuraea cypriaca</name>
    <dbReference type="NCBI Taxonomy" id="1187855"/>
    <lineage>
        <taxon>Bacteria</taxon>
        <taxon>Bacillati</taxon>
        <taxon>Actinomycetota</taxon>
        <taxon>Actinomycetes</taxon>
        <taxon>Streptosporangiales</taxon>
        <taxon>Streptosporangiaceae</taxon>
        <taxon>Nonomuraea</taxon>
    </lineage>
</organism>
<dbReference type="RefSeq" id="WP_195895302.1">
    <property type="nucleotide sequence ID" value="NZ_JADOGI010000026.1"/>
</dbReference>
<name>A0A931F0G2_9ACTN</name>